<dbReference type="Proteomes" id="UP001152622">
    <property type="component" value="Chromosome 2"/>
</dbReference>
<dbReference type="PANTHER" id="PTHR34034:SF2">
    <property type="entry name" value="PROTEIN FAM180A"/>
    <property type="match status" value="1"/>
</dbReference>
<dbReference type="AlphaFoldDB" id="A0A9Q1G204"/>
<evidence type="ECO:0008006" key="3">
    <source>
        <dbReference type="Google" id="ProtNLM"/>
    </source>
</evidence>
<reference evidence="1" key="1">
    <citation type="journal article" date="2023" name="Science">
        <title>Genome structures resolve the early diversification of teleost fishes.</title>
        <authorList>
            <person name="Parey E."/>
            <person name="Louis A."/>
            <person name="Montfort J."/>
            <person name="Bouchez O."/>
            <person name="Roques C."/>
            <person name="Iampietro C."/>
            <person name="Lluch J."/>
            <person name="Castinel A."/>
            <person name="Donnadieu C."/>
            <person name="Desvignes T."/>
            <person name="Floi Bucao C."/>
            <person name="Jouanno E."/>
            <person name="Wen M."/>
            <person name="Mejri S."/>
            <person name="Dirks R."/>
            <person name="Jansen H."/>
            <person name="Henkel C."/>
            <person name="Chen W.J."/>
            <person name="Zahm M."/>
            <person name="Cabau C."/>
            <person name="Klopp C."/>
            <person name="Thompson A.W."/>
            <person name="Robinson-Rechavi M."/>
            <person name="Braasch I."/>
            <person name="Lecointre G."/>
            <person name="Bobe J."/>
            <person name="Postlethwait J.H."/>
            <person name="Berthelot C."/>
            <person name="Roest Crollius H."/>
            <person name="Guiguen Y."/>
        </authorList>
    </citation>
    <scope>NUCLEOTIDE SEQUENCE</scope>
    <source>
        <strain evidence="1">WJC10195</strain>
    </source>
</reference>
<dbReference type="InterPro" id="IPR029170">
    <property type="entry name" value="FAM180"/>
</dbReference>
<accession>A0A9Q1G204</accession>
<gene>
    <name evidence="1" type="ORF">SKAU_G00044950</name>
</gene>
<organism evidence="1 2">
    <name type="scientific">Synaphobranchus kaupii</name>
    <name type="common">Kaup's arrowtooth eel</name>
    <dbReference type="NCBI Taxonomy" id="118154"/>
    <lineage>
        <taxon>Eukaryota</taxon>
        <taxon>Metazoa</taxon>
        <taxon>Chordata</taxon>
        <taxon>Craniata</taxon>
        <taxon>Vertebrata</taxon>
        <taxon>Euteleostomi</taxon>
        <taxon>Actinopterygii</taxon>
        <taxon>Neopterygii</taxon>
        <taxon>Teleostei</taxon>
        <taxon>Anguilliformes</taxon>
        <taxon>Synaphobranchidae</taxon>
        <taxon>Synaphobranchus</taxon>
    </lineage>
</organism>
<dbReference type="EMBL" id="JAINUF010000002">
    <property type="protein sequence ID" value="KAJ8373915.1"/>
    <property type="molecule type" value="Genomic_DNA"/>
</dbReference>
<comment type="caution">
    <text evidence="1">The sequence shown here is derived from an EMBL/GenBank/DDBJ whole genome shotgun (WGS) entry which is preliminary data.</text>
</comment>
<proteinExistence type="predicted"/>
<protein>
    <recommendedName>
        <fullName evidence="3">Protein FAM180A</fullName>
    </recommendedName>
</protein>
<evidence type="ECO:0000313" key="1">
    <source>
        <dbReference type="EMBL" id="KAJ8373915.1"/>
    </source>
</evidence>
<dbReference type="Pfam" id="PF15173">
    <property type="entry name" value="FAM180"/>
    <property type="match status" value="1"/>
</dbReference>
<evidence type="ECO:0000313" key="2">
    <source>
        <dbReference type="Proteomes" id="UP001152622"/>
    </source>
</evidence>
<sequence>MSTCSLRSCWRASQMADEHGDFSVQDEELASLRRTHALANICEDVLPRKLTDIRRLTSDLSQYQGPLRRPDFERTVLTMVYTAYRLAHTRGHQKDRWAESFFNLFRAIKQDLTVQ</sequence>
<keyword evidence="2" id="KW-1185">Reference proteome</keyword>
<dbReference type="PANTHER" id="PTHR34034">
    <property type="entry name" value="PROTEIN FAM180A-RELATED"/>
    <property type="match status" value="1"/>
</dbReference>
<dbReference type="OrthoDB" id="8913792at2759"/>
<name>A0A9Q1G204_SYNKA</name>